<keyword evidence="1" id="KW-0998">Cell outer membrane</keyword>
<dbReference type="RefSeq" id="WP_249973014.1">
    <property type="nucleotide sequence ID" value="NZ_JAMFLZ010000003.1"/>
</dbReference>
<keyword evidence="1" id="KW-1134">Transmembrane beta strand</keyword>
<sequence>MKKLITQGLIMFLLLISSSMQGQQAKEIKGQVVDESGFPLSGASIIVKGTTNGVAADFDGNYTITASESDIIIVSFIGYITQEIAVSGKTTINATLIEDASQLDEVVVVGFGTQKKESVTGATSYVKMDAIIADRPITNTADALQGIAAGLGVTVGSGQPGNSATAINIRGFTSINGGSPLILINNVPGSIDDINPQDIESISVLKDAAASSIYGSRAAFGVVIITTKQARRGQKTRFSYSTTTSVSTPSDLPEKATTREFVEALNEWGVQSYFAGQNVQDWLGYINTYDSDPSQLNLATDPVNGTTYPIHFDGGQYYPVADADPIGDFLDHFGYSTIHNFEMSGGAEKLAYRISTGYSFVDGIMVTNKDNFKKYNINAILDADLTDKLKSTTNIIYKSSVQSRPNARYANAIQVRMYDPTGWFEYEPEGVTLPFDTPGNVVRYTEPGKTYDENLRLFQKLQWAPLKNVTLTGEYTYEKNDRNLVSVNNGQRFVSSFRFNPTSTAANAINNTSLTRTKSNRVYNALNLYGKYNVNLGNHNIELLAGLNREEANFEQLSASRNGLIDPTTPTFNLAEGESINISERFYDWAVVGYFSRFNYNFKERYFLEANIRYDGSSRFASDDRFAVLPSFSAGWNIAKEPFMENVDIINLLKPRVSWGEIGNQRTVFPRTNTDDYYPTIPGYSPFDASWINLDTDLRYLTFDPAQLVSGGLTWERVVTSNVGLDIGMLKNRLTGSFEVYKRETIGMLAPGQPLPTILGTEAPFQNVADVETIGWEAQIGWSDRKGDFSYNINVNVFDNTSEITKFDNPAGLLSDFYVGQKLGEIWGNVTDGYYTVDDFVPGTLNADLSGANRQLLDGVVQIEGAPTPYPGDIKYKDLNGDGVINNGNSTLITELDSNGNPVTNADGVITTGPGDRKVIGNSGKRYQFGINGSMSYKGFDMSFVLSGVGKQDRWRSSDLIWPWPGTFDNIYKHQLDYWTPDNQNAYYPRIYGDASSGNLDSNYSRSRRVQTKYLSDESYLRIQNITLGYTIDSKLLDKWNIEKFRFFIAGSNLHTFDKLPKGLDIDQGSNGVYPIMTNYSVGFNLSF</sequence>
<keyword evidence="2" id="KW-0732">Signal</keyword>
<reference evidence="4" key="1">
    <citation type="submission" date="2022-05" db="EMBL/GenBank/DDBJ databases">
        <authorList>
            <person name="Park J.-S."/>
        </authorList>
    </citation>
    <scope>NUCLEOTIDE SEQUENCE</scope>
    <source>
        <strain evidence="4">2012CJ34-3</strain>
    </source>
</reference>
<feature type="domain" description="TonB-dependent receptor plug" evidence="3">
    <location>
        <begin position="116"/>
        <end position="222"/>
    </location>
</feature>
<dbReference type="PROSITE" id="PS52016">
    <property type="entry name" value="TONB_DEPENDENT_REC_3"/>
    <property type="match status" value="1"/>
</dbReference>
<name>A0ABT0QE86_9FLAO</name>
<dbReference type="InterPro" id="IPR023997">
    <property type="entry name" value="TonB-dep_OMP_SusC/RagA_CS"/>
</dbReference>
<comment type="similarity">
    <text evidence="1">Belongs to the TonB-dependent receptor family.</text>
</comment>
<dbReference type="SUPFAM" id="SSF49464">
    <property type="entry name" value="Carboxypeptidase regulatory domain-like"/>
    <property type="match status" value="1"/>
</dbReference>
<dbReference type="Proteomes" id="UP001165381">
    <property type="component" value="Unassembled WGS sequence"/>
</dbReference>
<dbReference type="Gene3D" id="2.60.40.1120">
    <property type="entry name" value="Carboxypeptidase-like, regulatory domain"/>
    <property type="match status" value="1"/>
</dbReference>
<keyword evidence="1" id="KW-0472">Membrane</keyword>
<feature type="signal peptide" evidence="2">
    <location>
        <begin position="1"/>
        <end position="22"/>
    </location>
</feature>
<organism evidence="4 5">
    <name type="scientific">Jejuia spongiicola</name>
    <dbReference type="NCBI Taxonomy" id="2942207"/>
    <lineage>
        <taxon>Bacteria</taxon>
        <taxon>Pseudomonadati</taxon>
        <taxon>Bacteroidota</taxon>
        <taxon>Flavobacteriia</taxon>
        <taxon>Flavobacteriales</taxon>
        <taxon>Flavobacteriaceae</taxon>
        <taxon>Jejuia</taxon>
    </lineage>
</organism>
<keyword evidence="4" id="KW-0675">Receptor</keyword>
<evidence type="ECO:0000259" key="3">
    <source>
        <dbReference type="Pfam" id="PF07715"/>
    </source>
</evidence>
<protein>
    <submittedName>
        <fullName evidence="4">TonB-dependent receptor</fullName>
    </submittedName>
</protein>
<dbReference type="InterPro" id="IPR023996">
    <property type="entry name" value="TonB-dep_OMP_SusC/RagA"/>
</dbReference>
<dbReference type="NCBIfam" id="TIGR04056">
    <property type="entry name" value="OMP_RagA_SusC"/>
    <property type="match status" value="1"/>
</dbReference>
<proteinExistence type="inferred from homology"/>
<dbReference type="InterPro" id="IPR008969">
    <property type="entry name" value="CarboxyPept-like_regulatory"/>
</dbReference>
<dbReference type="InterPro" id="IPR039426">
    <property type="entry name" value="TonB-dep_rcpt-like"/>
</dbReference>
<dbReference type="Gene3D" id="2.170.130.10">
    <property type="entry name" value="TonB-dependent receptor, plug domain"/>
    <property type="match status" value="1"/>
</dbReference>
<gene>
    <name evidence="4" type="ORF">M3P09_09885</name>
</gene>
<keyword evidence="5" id="KW-1185">Reference proteome</keyword>
<accession>A0ABT0QE86</accession>
<evidence type="ECO:0000313" key="4">
    <source>
        <dbReference type="EMBL" id="MCL6295305.1"/>
    </source>
</evidence>
<dbReference type="Pfam" id="PF07715">
    <property type="entry name" value="Plug"/>
    <property type="match status" value="1"/>
</dbReference>
<dbReference type="NCBIfam" id="TIGR04057">
    <property type="entry name" value="SusC_RagA_signa"/>
    <property type="match status" value="1"/>
</dbReference>
<dbReference type="Pfam" id="PF13715">
    <property type="entry name" value="CarbopepD_reg_2"/>
    <property type="match status" value="1"/>
</dbReference>
<keyword evidence="1" id="KW-0812">Transmembrane</keyword>
<dbReference type="EMBL" id="JAMFLZ010000003">
    <property type="protein sequence ID" value="MCL6295305.1"/>
    <property type="molecule type" value="Genomic_DNA"/>
</dbReference>
<evidence type="ECO:0000256" key="1">
    <source>
        <dbReference type="PROSITE-ProRule" id="PRU01360"/>
    </source>
</evidence>
<comment type="caution">
    <text evidence="4">The sequence shown here is derived from an EMBL/GenBank/DDBJ whole genome shotgun (WGS) entry which is preliminary data.</text>
</comment>
<dbReference type="SUPFAM" id="SSF56935">
    <property type="entry name" value="Porins"/>
    <property type="match status" value="1"/>
</dbReference>
<feature type="chain" id="PRO_5046270074" evidence="2">
    <location>
        <begin position="23"/>
        <end position="1088"/>
    </location>
</feature>
<dbReference type="InterPro" id="IPR012910">
    <property type="entry name" value="Plug_dom"/>
</dbReference>
<keyword evidence="1" id="KW-0813">Transport</keyword>
<evidence type="ECO:0000256" key="2">
    <source>
        <dbReference type="SAM" id="SignalP"/>
    </source>
</evidence>
<evidence type="ECO:0000313" key="5">
    <source>
        <dbReference type="Proteomes" id="UP001165381"/>
    </source>
</evidence>
<comment type="subcellular location">
    <subcellularLocation>
        <location evidence="1">Cell outer membrane</location>
        <topology evidence="1">Multi-pass membrane protein</topology>
    </subcellularLocation>
</comment>
<dbReference type="InterPro" id="IPR037066">
    <property type="entry name" value="Plug_dom_sf"/>
</dbReference>